<feature type="domain" description="Mitochondrial resolvase Ydc2 catalytic" evidence="1">
    <location>
        <begin position="60"/>
        <end position="278"/>
    </location>
</feature>
<dbReference type="HOGENOM" id="CLU_055501_0_0_1"/>
<dbReference type="CDD" id="cd16963">
    <property type="entry name" value="CCE1"/>
    <property type="match status" value="1"/>
</dbReference>
<reference evidence="2 3" key="1">
    <citation type="journal article" date="2011" name="Proc. Natl. Acad. Sci. U.S.A.">
        <title>Evolutionary erosion of yeast sex chromosomes by mating-type switching accidents.</title>
        <authorList>
            <person name="Gordon J.L."/>
            <person name="Armisen D."/>
            <person name="Proux-Wera E."/>
            <person name="Oheigeartaigh S.S."/>
            <person name="Byrne K.P."/>
            <person name="Wolfe K.H."/>
        </authorList>
    </citation>
    <scope>NUCLEOTIDE SEQUENCE [LARGE SCALE GENOMIC DNA]</scope>
    <source>
        <strain evidence="3">ATCC MYA-139 / BCRC 22969 / CBS 8797 / CCRC 22969 / KCTC 17520 / NBRC 10181 / NCYC 3082</strain>
    </source>
</reference>
<evidence type="ECO:0000313" key="2">
    <source>
        <dbReference type="EMBL" id="CCK71444.1"/>
    </source>
</evidence>
<dbReference type="InterPro" id="IPR015242">
    <property type="entry name" value="Ydc2_cat"/>
</dbReference>
<dbReference type="SUPFAM" id="SSF53098">
    <property type="entry name" value="Ribonuclease H-like"/>
    <property type="match status" value="1"/>
</dbReference>
<dbReference type="PANTHER" id="PTHR28072">
    <property type="entry name" value="CRUCIFORM CUTTING ENDONUCLEASE 1, MITOCHONDRIAL-RELATED"/>
    <property type="match status" value="1"/>
</dbReference>
<dbReference type="eggNOG" id="ENOG502S4DK">
    <property type="taxonomic scope" value="Eukaryota"/>
</dbReference>
<gene>
    <name evidence="2" type="primary">KNAG0H00280</name>
    <name evidence="2" type="ordered locus">KNAG_0H00280</name>
</gene>
<protein>
    <recommendedName>
        <fullName evidence="1">Mitochondrial resolvase Ydc2 catalytic domain-containing protein</fullName>
    </recommendedName>
</protein>
<dbReference type="STRING" id="1071383.J7S8A3"/>
<dbReference type="Proteomes" id="UP000006310">
    <property type="component" value="Chromosome 8"/>
</dbReference>
<dbReference type="Gene3D" id="3.30.420.10">
    <property type="entry name" value="Ribonuclease H-like superfamily/Ribonuclease H"/>
    <property type="match status" value="1"/>
</dbReference>
<dbReference type="GO" id="GO:0005743">
    <property type="term" value="C:mitochondrial inner membrane"/>
    <property type="evidence" value="ECO:0007669"/>
    <property type="project" value="EnsemblFungi"/>
</dbReference>
<dbReference type="PANTHER" id="PTHR28072:SF1">
    <property type="entry name" value="CRUCIFORM CUTTING ENDONUCLEASE 1, MITOCHONDRIAL-RELATED"/>
    <property type="match status" value="1"/>
</dbReference>
<dbReference type="GO" id="GO:0000402">
    <property type="term" value="F:crossed form four-way junction DNA binding"/>
    <property type="evidence" value="ECO:0007669"/>
    <property type="project" value="TreeGrafter"/>
</dbReference>
<organism evidence="2 3">
    <name type="scientific">Huiozyma naganishii (strain ATCC MYA-139 / BCRC 22969 / CBS 8797 / KCTC 17520 / NBRC 10181 / NCYC 3082 / Yp74L-3)</name>
    <name type="common">Yeast</name>
    <name type="synonym">Kazachstania naganishii</name>
    <dbReference type="NCBI Taxonomy" id="1071383"/>
    <lineage>
        <taxon>Eukaryota</taxon>
        <taxon>Fungi</taxon>
        <taxon>Dikarya</taxon>
        <taxon>Ascomycota</taxon>
        <taxon>Saccharomycotina</taxon>
        <taxon>Saccharomycetes</taxon>
        <taxon>Saccharomycetales</taxon>
        <taxon>Saccharomycetaceae</taxon>
        <taxon>Huiozyma</taxon>
    </lineage>
</organism>
<proteinExistence type="predicted"/>
<dbReference type="GO" id="GO:0000403">
    <property type="term" value="F:Y-form DNA binding"/>
    <property type="evidence" value="ECO:0007669"/>
    <property type="project" value="TreeGrafter"/>
</dbReference>
<dbReference type="EMBL" id="HE978321">
    <property type="protein sequence ID" value="CCK71444.1"/>
    <property type="molecule type" value="Genomic_DNA"/>
</dbReference>
<name>J7S8A3_HUIN7</name>
<dbReference type="GO" id="GO:0070336">
    <property type="term" value="F:flap-structured DNA binding"/>
    <property type="evidence" value="ECO:0007669"/>
    <property type="project" value="TreeGrafter"/>
</dbReference>
<dbReference type="Pfam" id="PF09159">
    <property type="entry name" value="Ydc2-catalyt"/>
    <property type="match status" value="1"/>
</dbReference>
<dbReference type="InterPro" id="IPR039197">
    <property type="entry name" value="Mrs1/Cce1"/>
</dbReference>
<dbReference type="GeneID" id="34527176"/>
<reference evidence="3" key="2">
    <citation type="submission" date="2012-08" db="EMBL/GenBank/DDBJ databases">
        <title>Genome sequence of Kazachstania naganishii.</title>
        <authorList>
            <person name="Gordon J.L."/>
            <person name="Armisen D."/>
            <person name="Proux-Wera E."/>
            <person name="OhEigeartaigh S.S."/>
            <person name="Byrne K.P."/>
            <person name="Wolfe K.H."/>
        </authorList>
    </citation>
    <scope>NUCLEOTIDE SEQUENCE [LARGE SCALE GENOMIC DNA]</scope>
    <source>
        <strain evidence="3">ATCC MYA-139 / BCRC 22969 / CBS 8797 / CCRC 22969 / KCTC 17520 / NBRC 10181 / NCYC 3082</strain>
    </source>
</reference>
<dbReference type="InterPro" id="IPR012337">
    <property type="entry name" value="RNaseH-like_sf"/>
</dbReference>
<dbReference type="RefSeq" id="XP_022465689.1">
    <property type="nucleotide sequence ID" value="XM_022609277.1"/>
</dbReference>
<dbReference type="GO" id="GO:0004520">
    <property type="term" value="F:DNA endonuclease activity"/>
    <property type="evidence" value="ECO:0007669"/>
    <property type="project" value="EnsemblFungi"/>
</dbReference>
<dbReference type="KEGG" id="kng:KNAG_0H00280"/>
<keyword evidence="3" id="KW-1185">Reference proteome</keyword>
<evidence type="ECO:0000313" key="3">
    <source>
        <dbReference type="Proteomes" id="UP000006310"/>
    </source>
</evidence>
<dbReference type="InterPro" id="IPR036397">
    <property type="entry name" value="RNaseH_sf"/>
</dbReference>
<dbReference type="OMA" id="DTGISNF"/>
<accession>J7S8A3</accession>
<evidence type="ECO:0000259" key="1">
    <source>
        <dbReference type="Pfam" id="PF09159"/>
    </source>
</evidence>
<dbReference type="AlphaFoldDB" id="J7S8A3"/>
<dbReference type="OrthoDB" id="5552842at2759"/>
<sequence>MEKLGQLLPRLKSHTLNELCVALGAGIGTTKTKRTENILKQCRILHSFKTQYDSKGNLKISSIDSGVANFAISSVVVNPRGTEVVHWGKISLERAFLQGCPLGLSPQETYQLVTQLTDHIAWVTAGTSLYTVERQRTRTGSSRFVTDPVIKVNVLEHLLYFSLKTRGYHVESSDPVKIGKLWVPQEIFSGARSKKYRILRALNLVQNCNSAGNNVQFNERMRKTFTQYNREHAGKRSSLFDALALDQDGVAGTKKDDDLADSLLHALSWDQWFRTYVELYTRMHEGDPSETLLTDFCESRTAQLERLSTLEDPVT</sequence>